<keyword evidence="2" id="KW-1133">Transmembrane helix</keyword>
<dbReference type="Proteomes" id="UP000014500">
    <property type="component" value="Unassembled WGS sequence"/>
</dbReference>
<accession>T1J4V0</accession>
<evidence type="ECO:0000313" key="4">
    <source>
        <dbReference type="Proteomes" id="UP000014500"/>
    </source>
</evidence>
<feature type="region of interest" description="Disordered" evidence="1">
    <location>
        <begin position="227"/>
        <end position="267"/>
    </location>
</feature>
<sequence>MRAIRGAAHRAHSHSRSNSNQLPHKIGESSRLNYLMQAESKRVTLVFKSPLSKEKASLYSSIMARFVLSFLLLSMLVLAIVALKTPVKSKTGRSGEKYNKSGRDVQRPKSYVKSASKPFVKYTAGVKSQPKRVEKYQQEPASCAQYTKPRKEKIPSCVVEPKIQDCIAESKIQDCVADTKMAAYEAEPKESEIEVSPEVYCSKCCTSCHCSSEFPVININTYPSNYDEKMTAEEEDETVEIEEPESEEEEETGEEQSTQLCSNEKTC</sequence>
<feature type="compositionally biased region" description="Basic and acidic residues" evidence="1">
    <location>
        <begin position="93"/>
        <end position="107"/>
    </location>
</feature>
<feature type="compositionally biased region" description="Polar residues" evidence="1">
    <location>
        <begin position="256"/>
        <end position="267"/>
    </location>
</feature>
<reference evidence="3" key="2">
    <citation type="submission" date="2015-02" db="UniProtKB">
        <authorList>
            <consortium name="EnsemblMetazoa"/>
        </authorList>
    </citation>
    <scope>IDENTIFICATION</scope>
</reference>
<organism evidence="3 4">
    <name type="scientific">Strigamia maritima</name>
    <name type="common">European centipede</name>
    <name type="synonym">Geophilus maritimus</name>
    <dbReference type="NCBI Taxonomy" id="126957"/>
    <lineage>
        <taxon>Eukaryota</taxon>
        <taxon>Metazoa</taxon>
        <taxon>Ecdysozoa</taxon>
        <taxon>Arthropoda</taxon>
        <taxon>Myriapoda</taxon>
        <taxon>Chilopoda</taxon>
        <taxon>Pleurostigmophora</taxon>
        <taxon>Geophilomorpha</taxon>
        <taxon>Linotaeniidae</taxon>
        <taxon>Strigamia</taxon>
    </lineage>
</organism>
<dbReference type="AlphaFoldDB" id="T1J4V0"/>
<dbReference type="EMBL" id="JH431849">
    <property type="status" value="NOT_ANNOTATED_CDS"/>
    <property type="molecule type" value="Genomic_DNA"/>
</dbReference>
<feature type="compositionally biased region" description="Acidic residues" evidence="1">
    <location>
        <begin position="233"/>
        <end position="254"/>
    </location>
</feature>
<feature type="transmembrane region" description="Helical" evidence="2">
    <location>
        <begin position="62"/>
        <end position="83"/>
    </location>
</feature>
<keyword evidence="2" id="KW-0812">Transmembrane</keyword>
<protein>
    <submittedName>
        <fullName evidence="3">Uncharacterized protein</fullName>
    </submittedName>
</protein>
<reference evidence="4" key="1">
    <citation type="submission" date="2011-05" db="EMBL/GenBank/DDBJ databases">
        <authorList>
            <person name="Richards S.R."/>
            <person name="Qu J."/>
            <person name="Jiang H."/>
            <person name="Jhangiani S.N."/>
            <person name="Agravi P."/>
            <person name="Goodspeed R."/>
            <person name="Gross S."/>
            <person name="Mandapat C."/>
            <person name="Jackson L."/>
            <person name="Mathew T."/>
            <person name="Pu L."/>
            <person name="Thornton R."/>
            <person name="Saada N."/>
            <person name="Wilczek-Boney K.B."/>
            <person name="Lee S."/>
            <person name="Kovar C."/>
            <person name="Wu Y."/>
            <person name="Scherer S.E."/>
            <person name="Worley K.C."/>
            <person name="Muzny D.M."/>
            <person name="Gibbs R."/>
        </authorList>
    </citation>
    <scope>NUCLEOTIDE SEQUENCE</scope>
    <source>
        <strain evidence="4">Brora</strain>
    </source>
</reference>
<feature type="region of interest" description="Disordered" evidence="1">
    <location>
        <begin position="90"/>
        <end position="109"/>
    </location>
</feature>
<evidence type="ECO:0000256" key="2">
    <source>
        <dbReference type="SAM" id="Phobius"/>
    </source>
</evidence>
<dbReference type="HOGENOM" id="CLU_1043220_0_0_1"/>
<dbReference type="EnsemblMetazoa" id="SMAR008647-RA">
    <property type="protein sequence ID" value="SMAR008647-PA"/>
    <property type="gene ID" value="SMAR008647"/>
</dbReference>
<name>T1J4V0_STRMM</name>
<keyword evidence="2" id="KW-0472">Membrane</keyword>
<keyword evidence="4" id="KW-1185">Reference proteome</keyword>
<feature type="region of interest" description="Disordered" evidence="1">
    <location>
        <begin position="1"/>
        <end position="24"/>
    </location>
</feature>
<evidence type="ECO:0000313" key="3">
    <source>
        <dbReference type="EnsemblMetazoa" id="SMAR008647-PA"/>
    </source>
</evidence>
<evidence type="ECO:0000256" key="1">
    <source>
        <dbReference type="SAM" id="MobiDB-lite"/>
    </source>
</evidence>
<proteinExistence type="predicted"/>